<reference evidence="2" key="1">
    <citation type="submission" date="2020-02" db="EMBL/GenBank/DDBJ databases">
        <authorList>
            <person name="Meier V. D."/>
        </authorList>
    </citation>
    <scope>NUCLEOTIDE SEQUENCE</scope>
    <source>
        <strain evidence="2">AVDCRST_MAG34</strain>
    </source>
</reference>
<evidence type="ECO:0000313" key="2">
    <source>
        <dbReference type="EMBL" id="CAA9341737.1"/>
    </source>
</evidence>
<dbReference type="EMBL" id="CADCUI010000020">
    <property type="protein sequence ID" value="CAA9341737.1"/>
    <property type="molecule type" value="Genomic_DNA"/>
</dbReference>
<protein>
    <submittedName>
        <fullName evidence="2">Phosphoribosylglycinamide formyltransferase</fullName>
        <ecNumber evidence="2">2.1.2.2</ecNumber>
    </submittedName>
</protein>
<feature type="region of interest" description="Disordered" evidence="1">
    <location>
        <begin position="1"/>
        <end position="209"/>
    </location>
</feature>
<proteinExistence type="predicted"/>
<name>A0A6J4LWE6_9ACTN</name>
<feature type="non-terminal residue" evidence="2">
    <location>
        <position position="1"/>
    </location>
</feature>
<organism evidence="2">
    <name type="scientific">uncultured Nocardioidaceae bacterium</name>
    <dbReference type="NCBI Taxonomy" id="253824"/>
    <lineage>
        <taxon>Bacteria</taxon>
        <taxon>Bacillati</taxon>
        <taxon>Actinomycetota</taxon>
        <taxon>Actinomycetes</taxon>
        <taxon>Propionibacteriales</taxon>
        <taxon>Nocardioidaceae</taxon>
        <taxon>environmental samples</taxon>
    </lineage>
</organism>
<feature type="compositionally biased region" description="Basic residues" evidence="1">
    <location>
        <begin position="147"/>
        <end position="156"/>
    </location>
</feature>
<feature type="compositionally biased region" description="Basic and acidic residues" evidence="1">
    <location>
        <begin position="196"/>
        <end position="209"/>
    </location>
</feature>
<feature type="compositionally biased region" description="Basic residues" evidence="1">
    <location>
        <begin position="165"/>
        <end position="195"/>
    </location>
</feature>
<feature type="compositionally biased region" description="Basic and acidic residues" evidence="1">
    <location>
        <begin position="125"/>
        <end position="134"/>
    </location>
</feature>
<feature type="compositionally biased region" description="Basic residues" evidence="1">
    <location>
        <begin position="43"/>
        <end position="57"/>
    </location>
</feature>
<dbReference type="AlphaFoldDB" id="A0A6J4LWE6"/>
<accession>A0A6J4LWE6</accession>
<sequence>AALHRPRTGAPRRAGVGLRHQPAGAAGRGGRRRLRGGGGGGRLRPRRHRGARPRRACRRPDLRPPGEGPPRPRGVGRGADRERARARARPRRARGLHEARRAGLPACVRGTLRQHPSRAVPGLPRDARACRCPDLRGQGRRRDAVPRRRRRGHRADRRADGGAGARRRRRRRAPRAHQGRRASDARRRRGAHGPRRFQDPRQEGAVRPV</sequence>
<gene>
    <name evidence="2" type="ORF">AVDCRST_MAG34-974</name>
</gene>
<keyword evidence="2" id="KW-0808">Transferase</keyword>
<dbReference type="GO" id="GO:0004644">
    <property type="term" value="F:phosphoribosylglycinamide formyltransferase activity"/>
    <property type="evidence" value="ECO:0007669"/>
    <property type="project" value="UniProtKB-EC"/>
</dbReference>
<evidence type="ECO:0000256" key="1">
    <source>
        <dbReference type="SAM" id="MobiDB-lite"/>
    </source>
</evidence>
<dbReference type="EC" id="2.1.2.2" evidence="2"/>
<feature type="non-terminal residue" evidence="2">
    <location>
        <position position="209"/>
    </location>
</feature>